<feature type="transmembrane region" description="Helical" evidence="14">
    <location>
        <begin position="277"/>
        <end position="296"/>
    </location>
</feature>
<evidence type="ECO:0000256" key="9">
    <source>
        <dbReference type="ARBA" id="ARBA00023136"/>
    </source>
</evidence>
<dbReference type="GO" id="GO:0016746">
    <property type="term" value="F:acyltransferase activity"/>
    <property type="evidence" value="ECO:0007669"/>
    <property type="project" value="UniProtKB-KW"/>
</dbReference>
<dbReference type="VEuPathDB" id="CryptoDB:Cvel_33730"/>
<keyword evidence="6 14" id="KW-0812">Transmembrane</keyword>
<feature type="transmembrane region" description="Helical" evidence="14">
    <location>
        <begin position="199"/>
        <end position="218"/>
    </location>
</feature>
<feature type="compositionally biased region" description="Polar residues" evidence="13">
    <location>
        <begin position="62"/>
        <end position="76"/>
    </location>
</feature>
<name>A0A0G4HYW5_9ALVE</name>
<evidence type="ECO:0000256" key="12">
    <source>
        <dbReference type="ARBA" id="ARBA00023315"/>
    </source>
</evidence>
<dbReference type="GO" id="GO:0006656">
    <property type="term" value="P:phosphatidylcholine biosynthetic process"/>
    <property type="evidence" value="ECO:0007669"/>
    <property type="project" value="TreeGrafter"/>
</dbReference>
<dbReference type="AlphaFoldDB" id="A0A0G4HYW5"/>
<evidence type="ECO:0000256" key="11">
    <source>
        <dbReference type="ARBA" id="ARBA00023264"/>
    </source>
</evidence>
<feature type="region of interest" description="Disordered" evidence="13">
    <location>
        <begin position="1"/>
        <end position="45"/>
    </location>
</feature>
<dbReference type="Pfam" id="PF10998">
    <property type="entry name" value="DUF2838"/>
    <property type="match status" value="1"/>
</dbReference>
<keyword evidence="8" id="KW-0443">Lipid metabolism</keyword>
<keyword evidence="10" id="KW-0594">Phospholipid biosynthesis</keyword>
<dbReference type="PANTHER" id="PTHR31201:SF1">
    <property type="entry name" value="GLYCEROPHOSPHOCHOLINE ACYLTRANSFERASE 1"/>
    <property type="match status" value="1"/>
</dbReference>
<keyword evidence="7 14" id="KW-1133">Transmembrane helix</keyword>
<proteinExistence type="inferred from homology"/>
<evidence type="ECO:0000256" key="3">
    <source>
        <dbReference type="ARBA" id="ARBA00019082"/>
    </source>
</evidence>
<organism evidence="15">
    <name type="scientific">Chromera velia CCMP2878</name>
    <dbReference type="NCBI Taxonomy" id="1169474"/>
    <lineage>
        <taxon>Eukaryota</taxon>
        <taxon>Sar</taxon>
        <taxon>Alveolata</taxon>
        <taxon>Colpodellida</taxon>
        <taxon>Chromeraceae</taxon>
        <taxon>Chromera</taxon>
    </lineage>
</organism>
<evidence type="ECO:0000256" key="8">
    <source>
        <dbReference type="ARBA" id="ARBA00023098"/>
    </source>
</evidence>
<evidence type="ECO:0000256" key="14">
    <source>
        <dbReference type="SAM" id="Phobius"/>
    </source>
</evidence>
<evidence type="ECO:0000256" key="10">
    <source>
        <dbReference type="ARBA" id="ARBA00023209"/>
    </source>
</evidence>
<dbReference type="EMBL" id="CDMZ01004434">
    <property type="protein sequence ID" value="CEM49734.1"/>
    <property type="molecule type" value="Genomic_DNA"/>
</dbReference>
<evidence type="ECO:0000256" key="5">
    <source>
        <dbReference type="ARBA" id="ARBA00022679"/>
    </source>
</evidence>
<feature type="region of interest" description="Disordered" evidence="13">
    <location>
        <begin position="62"/>
        <end position="111"/>
    </location>
</feature>
<keyword evidence="12" id="KW-0012">Acyltransferase</keyword>
<evidence type="ECO:0000256" key="6">
    <source>
        <dbReference type="ARBA" id="ARBA00022692"/>
    </source>
</evidence>
<evidence type="ECO:0000256" key="1">
    <source>
        <dbReference type="ARBA" id="ARBA00004141"/>
    </source>
</evidence>
<feature type="compositionally biased region" description="Low complexity" evidence="13">
    <location>
        <begin position="85"/>
        <end position="102"/>
    </location>
</feature>
<feature type="transmembrane region" description="Helical" evidence="14">
    <location>
        <begin position="250"/>
        <end position="271"/>
    </location>
</feature>
<keyword evidence="5" id="KW-0808">Transferase</keyword>
<dbReference type="PANTHER" id="PTHR31201">
    <property type="entry name" value="OS01G0585100 PROTEIN"/>
    <property type="match status" value="1"/>
</dbReference>
<reference evidence="15" key="1">
    <citation type="submission" date="2014-11" db="EMBL/GenBank/DDBJ databases">
        <authorList>
            <person name="Otto D Thomas"/>
            <person name="Naeem Raeece"/>
        </authorList>
    </citation>
    <scope>NUCLEOTIDE SEQUENCE</scope>
</reference>
<protein>
    <recommendedName>
        <fullName evidence="3">Glycerophosphocholine acyltransferase 1</fullName>
    </recommendedName>
</protein>
<comment type="similarity">
    <text evidence="2">Belongs to the GPC1 family.</text>
</comment>
<dbReference type="InterPro" id="IPR021261">
    <property type="entry name" value="GPCAT"/>
</dbReference>
<keyword evidence="9 14" id="KW-0472">Membrane</keyword>
<evidence type="ECO:0000256" key="7">
    <source>
        <dbReference type="ARBA" id="ARBA00022989"/>
    </source>
</evidence>
<dbReference type="GO" id="GO:0016020">
    <property type="term" value="C:membrane"/>
    <property type="evidence" value="ECO:0007669"/>
    <property type="project" value="UniProtKB-SubCell"/>
</dbReference>
<sequence length="313" mass="34813">MSTVLPSSGGVSSSVRGDKADGEGVEVESPESPTVGGFGDVDWLGSEDEDEFFDECIEANAGSSPFSSLTGETPQRASGVVSGDGPESGVPSGASAGAPAGSSRGGGPLRKLQRGLRNQFLSIRRRLKFAESLSDEAGGVYEEDLTLTFDLQDLIRQTNRTIASFPSSLRQRIKQRKQKLISRGREVLGRFRRPRGAKLLHKISFVILFFDIVLSSFWCGCSPWSYYVFNSAKMLVYIFLRILSWRAKRWHYFLFDFCYWANFVLAVHLHLFPQSAFLWHSVFSFSGVLGLSAWLFRNSLVPHSIEMVTNTRE</sequence>
<evidence type="ECO:0000256" key="13">
    <source>
        <dbReference type="SAM" id="MobiDB-lite"/>
    </source>
</evidence>
<keyword evidence="11" id="KW-1208">Phospholipid metabolism</keyword>
<evidence type="ECO:0000256" key="2">
    <source>
        <dbReference type="ARBA" id="ARBA00006675"/>
    </source>
</evidence>
<keyword evidence="4" id="KW-0444">Lipid biosynthesis</keyword>
<evidence type="ECO:0000313" key="15">
    <source>
        <dbReference type="EMBL" id="CEM49734.1"/>
    </source>
</evidence>
<gene>
    <name evidence="15" type="ORF">Cvel_33730</name>
</gene>
<comment type="subcellular location">
    <subcellularLocation>
        <location evidence="1">Membrane</location>
        <topology evidence="1">Multi-pass membrane protein</topology>
    </subcellularLocation>
</comment>
<evidence type="ECO:0000256" key="4">
    <source>
        <dbReference type="ARBA" id="ARBA00022516"/>
    </source>
</evidence>
<accession>A0A0G4HYW5</accession>